<dbReference type="InterPro" id="IPR013830">
    <property type="entry name" value="SGNH_hydro"/>
</dbReference>
<dbReference type="SUPFAM" id="SSF52266">
    <property type="entry name" value="SGNH hydrolase"/>
    <property type="match status" value="1"/>
</dbReference>
<evidence type="ECO:0000313" key="3">
    <source>
        <dbReference type="Proteomes" id="UP001139488"/>
    </source>
</evidence>
<keyword evidence="3" id="KW-1185">Reference proteome</keyword>
<reference evidence="2" key="1">
    <citation type="submission" date="2021-11" db="EMBL/GenBank/DDBJ databases">
        <title>Vibrio ZSDE26 sp. nov. and Vibrio ZSDZ34 sp. nov., isolated from coastal seawater in Qingdao.</title>
        <authorList>
            <person name="Zhang P."/>
        </authorList>
    </citation>
    <scope>NUCLEOTIDE SEQUENCE</scope>
    <source>
        <strain evidence="2">ZSDZ34</strain>
    </source>
</reference>
<dbReference type="GO" id="GO:0004622">
    <property type="term" value="F:phosphatidylcholine lysophospholipase activity"/>
    <property type="evidence" value="ECO:0007669"/>
    <property type="project" value="TreeGrafter"/>
</dbReference>
<dbReference type="InterPro" id="IPR051532">
    <property type="entry name" value="Ester_Hydrolysis_Enzymes"/>
</dbReference>
<evidence type="ECO:0000313" key="2">
    <source>
        <dbReference type="EMBL" id="MCJ2376971.1"/>
    </source>
</evidence>
<dbReference type="Proteomes" id="UP001139488">
    <property type="component" value="Unassembled WGS sequence"/>
</dbReference>
<dbReference type="EMBL" id="JAJNNZ010000005">
    <property type="protein sequence ID" value="MCJ2376971.1"/>
    <property type="molecule type" value="Genomic_DNA"/>
</dbReference>
<evidence type="ECO:0000259" key="1">
    <source>
        <dbReference type="Pfam" id="PF13472"/>
    </source>
</evidence>
<dbReference type="PANTHER" id="PTHR30383">
    <property type="entry name" value="THIOESTERASE 1/PROTEASE 1/LYSOPHOSPHOLIPASE L1"/>
    <property type="match status" value="1"/>
</dbReference>
<dbReference type="Pfam" id="PF13472">
    <property type="entry name" value="Lipase_GDSL_2"/>
    <property type="match status" value="1"/>
</dbReference>
<name>A0A9X1WBC5_9VIBR</name>
<dbReference type="Gene3D" id="3.40.50.1110">
    <property type="entry name" value="SGNH hydrolase"/>
    <property type="match status" value="1"/>
</dbReference>
<comment type="caution">
    <text evidence="2">The sequence shown here is derived from an EMBL/GenBank/DDBJ whole genome shotgun (WGS) entry which is preliminary data.</text>
</comment>
<protein>
    <submittedName>
        <fullName evidence="2">GDSL-type esterase/lipase family protein</fullName>
    </submittedName>
</protein>
<sequence>MKKVVLLGDSLTYGYGLESGVNWSDTLTHSLADTSVVNCGIPGDTTSGMLSRFQQQVLVVKPDAVVIFGGLNDLHWNTDISVVASNLNAMIAQAQFAGIKPVLVITSAIDPVGSLAMFGHNQQAVETLRNSVKKLSEQHAPKIKLMYGHGPTALKIIDAYALFEQYAAQNGYSPLYQPDGIHLSQLGASLIADKVISEFPII</sequence>
<gene>
    <name evidence="2" type="ORF">LNL84_09000</name>
</gene>
<dbReference type="AlphaFoldDB" id="A0A9X1WBC5"/>
<organism evidence="2 3">
    <name type="scientific">Vibrio gelatinilyticus</name>
    <dbReference type="NCBI Taxonomy" id="2893468"/>
    <lineage>
        <taxon>Bacteria</taxon>
        <taxon>Pseudomonadati</taxon>
        <taxon>Pseudomonadota</taxon>
        <taxon>Gammaproteobacteria</taxon>
        <taxon>Vibrionales</taxon>
        <taxon>Vibrionaceae</taxon>
        <taxon>Vibrio</taxon>
    </lineage>
</organism>
<feature type="domain" description="SGNH hydrolase-type esterase" evidence="1">
    <location>
        <begin position="6"/>
        <end position="188"/>
    </location>
</feature>
<dbReference type="RefSeq" id="WP_244356890.1">
    <property type="nucleotide sequence ID" value="NZ_JAJNNZ010000005.1"/>
</dbReference>
<accession>A0A9X1WBC5</accession>
<proteinExistence type="predicted"/>
<dbReference type="PANTHER" id="PTHR30383:SF5">
    <property type="entry name" value="SGNH HYDROLASE-TYPE ESTERASE DOMAIN-CONTAINING PROTEIN"/>
    <property type="match status" value="1"/>
</dbReference>
<dbReference type="InterPro" id="IPR036514">
    <property type="entry name" value="SGNH_hydro_sf"/>
</dbReference>